<reference evidence="3 4" key="1">
    <citation type="submission" date="2016-10" db="EMBL/GenBank/DDBJ databases">
        <authorList>
            <person name="de Groot N.N."/>
        </authorList>
    </citation>
    <scope>NUCLEOTIDE SEQUENCE [LARGE SCALE GENOMIC DNA]</scope>
    <source>
        <strain evidence="3 4">DSM 22489</strain>
    </source>
</reference>
<feature type="transmembrane region" description="Helical" evidence="1">
    <location>
        <begin position="12"/>
        <end position="32"/>
    </location>
</feature>
<keyword evidence="3" id="KW-0808">Transferase</keyword>
<dbReference type="GO" id="GO:0016020">
    <property type="term" value="C:membrane"/>
    <property type="evidence" value="ECO:0007669"/>
    <property type="project" value="TreeGrafter"/>
</dbReference>
<dbReference type="InterPro" id="IPR050879">
    <property type="entry name" value="Acyltransferase_3"/>
</dbReference>
<feature type="domain" description="Acyltransferase 3" evidence="2">
    <location>
        <begin position="15"/>
        <end position="330"/>
    </location>
</feature>
<feature type="transmembrane region" description="Helical" evidence="1">
    <location>
        <begin position="52"/>
        <end position="76"/>
    </location>
</feature>
<dbReference type="OrthoDB" id="290051at2"/>
<feature type="transmembrane region" description="Helical" evidence="1">
    <location>
        <begin position="97"/>
        <end position="119"/>
    </location>
</feature>
<dbReference type="GO" id="GO:0000271">
    <property type="term" value="P:polysaccharide biosynthetic process"/>
    <property type="evidence" value="ECO:0007669"/>
    <property type="project" value="TreeGrafter"/>
</dbReference>
<dbReference type="Pfam" id="PF01757">
    <property type="entry name" value="Acyl_transf_3"/>
    <property type="match status" value="1"/>
</dbReference>
<proteinExistence type="predicted"/>
<feature type="transmembrane region" description="Helical" evidence="1">
    <location>
        <begin position="176"/>
        <end position="194"/>
    </location>
</feature>
<evidence type="ECO:0000259" key="2">
    <source>
        <dbReference type="Pfam" id="PF01757"/>
    </source>
</evidence>
<feature type="transmembrane region" description="Helical" evidence="1">
    <location>
        <begin position="290"/>
        <end position="307"/>
    </location>
</feature>
<dbReference type="GO" id="GO:0016787">
    <property type="term" value="F:hydrolase activity"/>
    <property type="evidence" value="ECO:0007669"/>
    <property type="project" value="UniProtKB-KW"/>
</dbReference>
<organism evidence="3 4">
    <name type="scientific">Bryocella elongata</name>
    <dbReference type="NCBI Taxonomy" id="863522"/>
    <lineage>
        <taxon>Bacteria</taxon>
        <taxon>Pseudomonadati</taxon>
        <taxon>Acidobacteriota</taxon>
        <taxon>Terriglobia</taxon>
        <taxon>Terriglobales</taxon>
        <taxon>Acidobacteriaceae</taxon>
        <taxon>Bryocella</taxon>
    </lineage>
</organism>
<accession>A0A1H6B6X2</accession>
<dbReference type="GO" id="GO:0016747">
    <property type="term" value="F:acyltransferase activity, transferring groups other than amino-acyl groups"/>
    <property type="evidence" value="ECO:0007669"/>
    <property type="project" value="InterPro"/>
</dbReference>
<dbReference type="PANTHER" id="PTHR23028:SF131">
    <property type="entry name" value="BLR2367 PROTEIN"/>
    <property type="match status" value="1"/>
</dbReference>
<dbReference type="AlphaFoldDB" id="A0A1H6B6X2"/>
<feature type="transmembrane region" description="Helical" evidence="1">
    <location>
        <begin position="319"/>
        <end position="338"/>
    </location>
</feature>
<dbReference type="PANTHER" id="PTHR23028">
    <property type="entry name" value="ACETYLTRANSFERASE"/>
    <property type="match status" value="1"/>
</dbReference>
<dbReference type="InterPro" id="IPR002656">
    <property type="entry name" value="Acyl_transf_3_dom"/>
</dbReference>
<evidence type="ECO:0000313" key="4">
    <source>
        <dbReference type="Proteomes" id="UP000236728"/>
    </source>
</evidence>
<name>A0A1H6B6X2_9BACT</name>
<keyword evidence="3" id="KW-0012">Acyltransferase</keyword>
<keyword evidence="1" id="KW-1133">Transmembrane helix</keyword>
<evidence type="ECO:0000256" key="1">
    <source>
        <dbReference type="SAM" id="Phobius"/>
    </source>
</evidence>
<feature type="transmembrane region" description="Helical" evidence="1">
    <location>
        <begin position="200"/>
        <end position="216"/>
    </location>
</feature>
<keyword evidence="1" id="KW-0472">Membrane</keyword>
<dbReference type="EMBL" id="FNVA01000006">
    <property type="protein sequence ID" value="SEG56558.1"/>
    <property type="molecule type" value="Genomic_DNA"/>
</dbReference>
<keyword evidence="4" id="KW-1185">Reference proteome</keyword>
<keyword evidence="1" id="KW-0812">Transmembrane</keyword>
<keyword evidence="3" id="KW-0378">Hydrolase</keyword>
<feature type="transmembrane region" description="Helical" evidence="1">
    <location>
        <begin position="139"/>
        <end position="164"/>
    </location>
</feature>
<sequence>MSLPRLKVESSEFLRLDVIRFVAALCVVFHHWKSSLLLPGRVGLPGGSALPRLQFLELSVDIFFVISGVIIARVYAERVTDGRSYRQYLIRRIARIYPVHLLTLVLMAVLALKASALGLSILGDDTLASFFRNLFLVNAWWRFGLSFNIVAWSISVEWLCYLLFPAMLCLQQRKQRWTWIAACCMPIVLSLSPVRVGEGVFHFAIIRGLLGFYVGMGAQLHRAELRRFAIPGAVVPVLAALALGLSLAGVAYVHLYALALAIPLLAFVADLRGGASALVRNVAPLSQLTFSIYMWHVPFATILPLLLRRGMAPWAWNSLIGVGALVLLCFSYVSFVALEDPARSWISRFAGGRRRASAVEREGEQIAP</sequence>
<evidence type="ECO:0000313" key="3">
    <source>
        <dbReference type="EMBL" id="SEG56558.1"/>
    </source>
</evidence>
<dbReference type="Proteomes" id="UP000236728">
    <property type="component" value="Unassembled WGS sequence"/>
</dbReference>
<protein>
    <submittedName>
        <fullName evidence="3">Peptidoglycan/LPS O-acetylase OafA/YrhL, contains acyltransferase and SGNH-hydrolase domains</fullName>
    </submittedName>
</protein>
<dbReference type="RefSeq" id="WP_103934428.1">
    <property type="nucleotide sequence ID" value="NZ_FNVA01000006.1"/>
</dbReference>
<gene>
    <name evidence="3" type="ORF">SAMN05421819_3579</name>
</gene>
<feature type="transmembrane region" description="Helical" evidence="1">
    <location>
        <begin position="228"/>
        <end position="245"/>
    </location>
</feature>